<sequence length="136" mass="15325">MINMTKESNGIKVTVTEAIFDGETVSLTYSLESKQDLGDAPYLHAFLDIKGDWSFSFALKATKRNTQSIDLSAEYDGVLVHIGKVSVTLMSVIVYYDQMVTEKVRNKWERVDVELEIKDDFGNNYLGEGNEESVDN</sequence>
<dbReference type="InterPro" id="IPR025436">
    <property type="entry name" value="DUF4179"/>
</dbReference>
<gene>
    <name evidence="2" type="ORF">J2Z66_003756</name>
</gene>
<comment type="caution">
    <text evidence="2">The sequence shown here is derived from an EMBL/GenBank/DDBJ whole genome shotgun (WGS) entry which is preliminary data.</text>
</comment>
<accession>A0ABS4IX38</accession>
<keyword evidence="3" id="KW-1185">Reference proteome</keyword>
<dbReference type="Pfam" id="PF13786">
    <property type="entry name" value="DUF4179"/>
    <property type="match status" value="1"/>
</dbReference>
<feature type="domain" description="DUF4179" evidence="1">
    <location>
        <begin position="2"/>
        <end position="33"/>
    </location>
</feature>
<dbReference type="EMBL" id="JAGGLB010000012">
    <property type="protein sequence ID" value="MBP1992148.1"/>
    <property type="molecule type" value="Genomic_DNA"/>
</dbReference>
<evidence type="ECO:0000313" key="2">
    <source>
        <dbReference type="EMBL" id="MBP1992148.1"/>
    </source>
</evidence>
<dbReference type="RefSeq" id="WP_209972856.1">
    <property type="nucleotide sequence ID" value="NZ_JAGGLB010000012.1"/>
</dbReference>
<reference evidence="2 3" key="1">
    <citation type="submission" date="2021-03" db="EMBL/GenBank/DDBJ databases">
        <title>Genomic Encyclopedia of Type Strains, Phase IV (KMG-IV): sequencing the most valuable type-strain genomes for metagenomic binning, comparative biology and taxonomic classification.</title>
        <authorList>
            <person name="Goeker M."/>
        </authorList>
    </citation>
    <scope>NUCLEOTIDE SEQUENCE [LARGE SCALE GENOMIC DNA]</scope>
    <source>
        <strain evidence="2 3">DSM 26048</strain>
    </source>
</reference>
<proteinExistence type="predicted"/>
<protein>
    <recommendedName>
        <fullName evidence="1">DUF4179 domain-containing protein</fullName>
    </recommendedName>
</protein>
<dbReference type="Gene3D" id="2.60.40.1630">
    <property type="entry name" value="bacillus anthracis domain"/>
    <property type="match status" value="1"/>
</dbReference>
<dbReference type="Gene3D" id="2.60.40.1640">
    <property type="entry name" value="Conserved domain protein"/>
    <property type="match status" value="1"/>
</dbReference>
<evidence type="ECO:0000259" key="1">
    <source>
        <dbReference type="Pfam" id="PF13786"/>
    </source>
</evidence>
<evidence type="ECO:0000313" key="3">
    <source>
        <dbReference type="Proteomes" id="UP001519287"/>
    </source>
</evidence>
<organism evidence="2 3">
    <name type="scientific">Paenibacillus eucommiae</name>
    <dbReference type="NCBI Taxonomy" id="1355755"/>
    <lineage>
        <taxon>Bacteria</taxon>
        <taxon>Bacillati</taxon>
        <taxon>Bacillota</taxon>
        <taxon>Bacilli</taxon>
        <taxon>Bacillales</taxon>
        <taxon>Paenibacillaceae</taxon>
        <taxon>Paenibacillus</taxon>
    </lineage>
</organism>
<dbReference type="Proteomes" id="UP001519287">
    <property type="component" value="Unassembled WGS sequence"/>
</dbReference>
<name>A0ABS4IX38_9BACL</name>